<dbReference type="InterPro" id="IPR002328">
    <property type="entry name" value="ADH_Zn_CS"/>
</dbReference>
<dbReference type="NCBIfam" id="TIGR00692">
    <property type="entry name" value="tdh"/>
    <property type="match status" value="1"/>
</dbReference>
<evidence type="ECO:0000313" key="11">
    <source>
        <dbReference type="EMBL" id="TWU26477.1"/>
    </source>
</evidence>
<dbReference type="PROSITE" id="PS00059">
    <property type="entry name" value="ADH_ZINC"/>
    <property type="match status" value="1"/>
</dbReference>
<protein>
    <recommendedName>
        <fullName evidence="7">L-threonine 3-dehydrogenase</fullName>
        <ecNumber evidence="7">1.1.1.103</ecNumber>
    </recommendedName>
</protein>
<dbReference type="InterPro" id="IPR004627">
    <property type="entry name" value="L-Threonine_3-DHase"/>
</dbReference>
<dbReference type="InterPro" id="IPR036291">
    <property type="entry name" value="NAD(P)-bd_dom_sf"/>
</dbReference>
<dbReference type="InterPro" id="IPR011032">
    <property type="entry name" value="GroES-like_sf"/>
</dbReference>
<dbReference type="InterPro" id="IPR013154">
    <property type="entry name" value="ADH-like_N"/>
</dbReference>
<gene>
    <name evidence="11" type="primary">tdh</name>
    <name evidence="11" type="ORF">Pla52o_03300</name>
</gene>
<comment type="similarity">
    <text evidence="8">Belongs to the zinc-containing alcohol dehydrogenase family.</text>
</comment>
<name>A0A5C6CSG5_9BACT</name>
<evidence type="ECO:0000313" key="12">
    <source>
        <dbReference type="Proteomes" id="UP000316304"/>
    </source>
</evidence>
<evidence type="ECO:0000256" key="4">
    <source>
        <dbReference type="ARBA" id="ARBA00022833"/>
    </source>
</evidence>
<evidence type="ECO:0000256" key="2">
    <source>
        <dbReference type="ARBA" id="ARBA00022490"/>
    </source>
</evidence>
<dbReference type="EC" id="1.1.1.103" evidence="7"/>
<dbReference type="Pfam" id="PF00107">
    <property type="entry name" value="ADH_zinc_N"/>
    <property type="match status" value="1"/>
</dbReference>
<dbReference type="AlphaFoldDB" id="A0A5C6CSG5"/>
<dbReference type="GO" id="GO:0008270">
    <property type="term" value="F:zinc ion binding"/>
    <property type="evidence" value="ECO:0007669"/>
    <property type="project" value="InterPro"/>
</dbReference>
<dbReference type="SUPFAM" id="SSF51735">
    <property type="entry name" value="NAD(P)-binding Rossmann-fold domains"/>
    <property type="match status" value="1"/>
</dbReference>
<sequence length="321" mass="35044">MPTVGINDVLIKVDRTGICGTDVHIYQWDAWAQKTIPVPMVVGHEFVGEIVEVGANVSDFHAGEVVSGEGHVVCGRCRNCLAGRRHLCAHTLGVGVNREGAFAEYISLPMTNVWHHDPQVDRDVASVFDPLGNAVHTALSFPLLGEDVLITGAGPIGCMATAVAQYAGARYVVTTDVNPWRLELAKKMGATRVVDVRTESLKDVMADLGMKEGFDVGLEMSGNPNAFRSMLETMCHGGKISMLGIPATEMAIDWNLVVFNMLTIKGIYGREMYETWYKMTVMIQGGLDISAVITHRYDCEDFEAGFETMMSGQSGKVILKW</sequence>
<keyword evidence="4 8" id="KW-0862">Zinc</keyword>
<dbReference type="EMBL" id="SJPT01000001">
    <property type="protein sequence ID" value="TWU26477.1"/>
    <property type="molecule type" value="Genomic_DNA"/>
</dbReference>
<keyword evidence="2" id="KW-0963">Cytoplasm</keyword>
<dbReference type="InterPro" id="IPR013149">
    <property type="entry name" value="ADH-like_C"/>
</dbReference>
<evidence type="ECO:0000259" key="10">
    <source>
        <dbReference type="Pfam" id="PF08240"/>
    </source>
</evidence>
<evidence type="ECO:0000256" key="3">
    <source>
        <dbReference type="ARBA" id="ARBA00022723"/>
    </source>
</evidence>
<keyword evidence="12" id="KW-1185">Reference proteome</keyword>
<dbReference type="Gene3D" id="3.40.50.720">
    <property type="entry name" value="NAD(P)-binding Rossmann-like Domain"/>
    <property type="match status" value="1"/>
</dbReference>
<comment type="cofactor">
    <cofactor evidence="1 8">
        <name>Zn(2+)</name>
        <dbReference type="ChEBI" id="CHEBI:29105"/>
    </cofactor>
</comment>
<accession>A0A5C6CSG5</accession>
<keyword evidence="6" id="KW-0520">NAD</keyword>
<evidence type="ECO:0000256" key="5">
    <source>
        <dbReference type="ARBA" id="ARBA00023002"/>
    </source>
</evidence>
<dbReference type="Pfam" id="PF08240">
    <property type="entry name" value="ADH_N"/>
    <property type="match status" value="1"/>
</dbReference>
<organism evidence="11 12">
    <name type="scientific">Novipirellula galeiformis</name>
    <dbReference type="NCBI Taxonomy" id="2528004"/>
    <lineage>
        <taxon>Bacteria</taxon>
        <taxon>Pseudomonadati</taxon>
        <taxon>Planctomycetota</taxon>
        <taxon>Planctomycetia</taxon>
        <taxon>Pirellulales</taxon>
        <taxon>Pirellulaceae</taxon>
        <taxon>Novipirellula</taxon>
    </lineage>
</organism>
<keyword evidence="3 8" id="KW-0479">Metal-binding</keyword>
<dbReference type="PANTHER" id="PTHR43401">
    <property type="entry name" value="L-THREONINE 3-DEHYDROGENASE"/>
    <property type="match status" value="1"/>
</dbReference>
<dbReference type="PANTHER" id="PTHR43401:SF2">
    <property type="entry name" value="L-THREONINE 3-DEHYDROGENASE"/>
    <property type="match status" value="1"/>
</dbReference>
<comment type="caution">
    <text evidence="11">The sequence shown here is derived from an EMBL/GenBank/DDBJ whole genome shotgun (WGS) entry which is preliminary data.</text>
</comment>
<evidence type="ECO:0000256" key="8">
    <source>
        <dbReference type="RuleBase" id="RU361277"/>
    </source>
</evidence>
<dbReference type="InterPro" id="IPR050129">
    <property type="entry name" value="Zn_alcohol_dh"/>
</dbReference>
<feature type="domain" description="Alcohol dehydrogenase-like N-terminal" evidence="10">
    <location>
        <begin position="7"/>
        <end position="114"/>
    </location>
</feature>
<proteinExistence type="inferred from homology"/>
<dbReference type="SUPFAM" id="SSF50129">
    <property type="entry name" value="GroES-like"/>
    <property type="match status" value="1"/>
</dbReference>
<feature type="domain" description="Alcohol dehydrogenase-like C-terminal" evidence="9">
    <location>
        <begin position="155"/>
        <end position="280"/>
    </location>
</feature>
<dbReference type="Gene3D" id="3.90.180.10">
    <property type="entry name" value="Medium-chain alcohol dehydrogenases, catalytic domain"/>
    <property type="match status" value="1"/>
</dbReference>
<dbReference type="NCBIfam" id="NF003808">
    <property type="entry name" value="PRK05396.1"/>
    <property type="match status" value="1"/>
</dbReference>
<keyword evidence="5 11" id="KW-0560">Oxidoreductase</keyword>
<evidence type="ECO:0000256" key="6">
    <source>
        <dbReference type="ARBA" id="ARBA00023027"/>
    </source>
</evidence>
<reference evidence="11 12" key="1">
    <citation type="submission" date="2019-02" db="EMBL/GenBank/DDBJ databases">
        <title>Deep-cultivation of Planctomycetes and their phenomic and genomic characterization uncovers novel biology.</title>
        <authorList>
            <person name="Wiegand S."/>
            <person name="Jogler M."/>
            <person name="Boedeker C."/>
            <person name="Pinto D."/>
            <person name="Vollmers J."/>
            <person name="Rivas-Marin E."/>
            <person name="Kohn T."/>
            <person name="Peeters S.H."/>
            <person name="Heuer A."/>
            <person name="Rast P."/>
            <person name="Oberbeckmann S."/>
            <person name="Bunk B."/>
            <person name="Jeske O."/>
            <person name="Meyerdierks A."/>
            <person name="Storesund J.E."/>
            <person name="Kallscheuer N."/>
            <person name="Luecker S."/>
            <person name="Lage O.M."/>
            <person name="Pohl T."/>
            <person name="Merkel B.J."/>
            <person name="Hornburger P."/>
            <person name="Mueller R.-W."/>
            <person name="Bruemmer F."/>
            <person name="Labrenz M."/>
            <person name="Spormann A.M."/>
            <person name="Op Den Camp H."/>
            <person name="Overmann J."/>
            <person name="Amann R."/>
            <person name="Jetten M.S.M."/>
            <person name="Mascher T."/>
            <person name="Medema M.H."/>
            <person name="Devos D.P."/>
            <person name="Kaster A.-K."/>
            <person name="Ovreas L."/>
            <person name="Rohde M."/>
            <person name="Galperin M.Y."/>
            <person name="Jogler C."/>
        </authorList>
    </citation>
    <scope>NUCLEOTIDE SEQUENCE [LARGE SCALE GENOMIC DNA]</scope>
    <source>
        <strain evidence="11 12">Pla52o</strain>
    </source>
</reference>
<evidence type="ECO:0000256" key="1">
    <source>
        <dbReference type="ARBA" id="ARBA00001947"/>
    </source>
</evidence>
<evidence type="ECO:0000256" key="7">
    <source>
        <dbReference type="NCBIfam" id="TIGR00692"/>
    </source>
</evidence>
<dbReference type="GO" id="GO:0006567">
    <property type="term" value="P:L-threonine catabolic process"/>
    <property type="evidence" value="ECO:0007669"/>
    <property type="project" value="UniProtKB-UniRule"/>
</dbReference>
<dbReference type="Proteomes" id="UP000316304">
    <property type="component" value="Unassembled WGS sequence"/>
</dbReference>
<dbReference type="GO" id="GO:0008743">
    <property type="term" value="F:L-threonine 3-dehydrogenase activity"/>
    <property type="evidence" value="ECO:0007669"/>
    <property type="project" value="UniProtKB-UniRule"/>
</dbReference>
<evidence type="ECO:0000259" key="9">
    <source>
        <dbReference type="Pfam" id="PF00107"/>
    </source>
</evidence>